<keyword evidence="1" id="KW-0732">Signal</keyword>
<evidence type="ECO:0000259" key="2">
    <source>
        <dbReference type="Pfam" id="PF14587"/>
    </source>
</evidence>
<evidence type="ECO:0000256" key="1">
    <source>
        <dbReference type="SAM" id="SignalP"/>
    </source>
</evidence>
<dbReference type="AlphaFoldDB" id="A0A1S9PG38"/>
<dbReference type="InterPro" id="IPR039743">
    <property type="entry name" value="6GAL/EXGAL"/>
</dbReference>
<gene>
    <name evidence="3" type="ORF">BC343_06190</name>
</gene>
<dbReference type="Gene3D" id="2.60.40.1180">
    <property type="entry name" value="Golgi alpha-mannosidase II"/>
    <property type="match status" value="1"/>
</dbReference>
<dbReference type="EMBL" id="MBTF01000012">
    <property type="protein sequence ID" value="OOQ59889.1"/>
    <property type="molecule type" value="Genomic_DNA"/>
</dbReference>
<keyword evidence="3" id="KW-0119">Carbohydrate metabolism</keyword>
<organism evidence="3 4">
    <name type="scientific">Mucilaginibacter pedocola</name>
    <dbReference type="NCBI Taxonomy" id="1792845"/>
    <lineage>
        <taxon>Bacteria</taxon>
        <taxon>Pseudomonadati</taxon>
        <taxon>Bacteroidota</taxon>
        <taxon>Sphingobacteriia</taxon>
        <taxon>Sphingobacteriales</taxon>
        <taxon>Sphingobacteriaceae</taxon>
        <taxon>Mucilaginibacter</taxon>
    </lineage>
</organism>
<keyword evidence="3" id="KW-0624">Polysaccharide degradation</keyword>
<dbReference type="Pfam" id="PF14587">
    <property type="entry name" value="Glyco_hydr_30_2"/>
    <property type="match status" value="1"/>
</dbReference>
<accession>A0A1S9PG38</accession>
<feature type="chain" id="PRO_5012707203" evidence="1">
    <location>
        <begin position="33"/>
        <end position="516"/>
    </location>
</feature>
<feature type="signal peptide" evidence="1">
    <location>
        <begin position="1"/>
        <end position="32"/>
    </location>
</feature>
<name>A0A1S9PG38_9SPHI</name>
<dbReference type="InterPro" id="IPR017853">
    <property type="entry name" value="GH"/>
</dbReference>
<proteinExistence type="predicted"/>
<keyword evidence="3" id="KW-0326">Glycosidase</keyword>
<evidence type="ECO:0000313" key="3">
    <source>
        <dbReference type="EMBL" id="OOQ59889.1"/>
    </source>
</evidence>
<feature type="domain" description="Endo-beta-1,6-galactanase-like" evidence="2">
    <location>
        <begin position="37"/>
        <end position="398"/>
    </location>
</feature>
<dbReference type="InterPro" id="IPR013780">
    <property type="entry name" value="Glyco_hydro_b"/>
</dbReference>
<sequence length="516" mass="55444">MLYFLTMTSTSKLKFALLGIAFMALGGQVANGQSGEATVSIDISKTYQTISNFAASDAWACQFVGNWPDSKRDKIADLLFSMDSNPDGSPKGIGLSLWRFNIGGGSTQQGDASGIKDEWRRAESFLNEDGSYNWQNQAGQVWFLKAAKQRGVNQFLGFTNTPPVQFTTNGKAFANGGKVNIAPDKYDAFAAFLANTVKGIKKVSNVNLNYISPVNEPQWDWSDGGQEGCPYTNTEIAGLARAIDKKFSEANIGSKVLLAEAGSINYLFTAGDKPGKGSQVADFFRSGSPNYIGALPNVSPVIAAHSYFSTSPMASSVEARRKLADTIATIKGLSFWQSEYCILGDNAGEIDGNKRDLGINSALYLASVIHTDLAVANASAWQWWTALSAYDYKDGLIYVDKNKTDGTFYTSKMLWAFGNYSRFVRPGAVRVNAEVSAEAGKGLMVSAFKKDKALTVVIINPTANAIAVNLNSGTAKVQFGASYLTSQTAELKPGKITGNNSVIPPRSVLTITGIIK</sequence>
<dbReference type="InterPro" id="IPR039514">
    <property type="entry name" value="6GAL-like"/>
</dbReference>
<dbReference type="SUPFAM" id="SSF51445">
    <property type="entry name" value="(Trans)glycosidases"/>
    <property type="match status" value="1"/>
</dbReference>
<reference evidence="3 4" key="1">
    <citation type="submission" date="2016-07" db="EMBL/GenBank/DDBJ databases">
        <title>Genomic analysis of zinc-resistant bacterium Mucilaginibacter pedocola TBZ30.</title>
        <authorList>
            <person name="Huang J."/>
            <person name="Tang J."/>
        </authorList>
    </citation>
    <scope>NUCLEOTIDE SEQUENCE [LARGE SCALE GENOMIC DNA]</scope>
    <source>
        <strain evidence="3 4">TBZ30</strain>
    </source>
</reference>
<keyword evidence="3" id="KW-0858">Xylan degradation</keyword>
<comment type="caution">
    <text evidence="3">The sequence shown here is derived from an EMBL/GenBank/DDBJ whole genome shotgun (WGS) entry which is preliminary data.</text>
</comment>
<dbReference type="STRING" id="1792845.BC343_06190"/>
<protein>
    <submittedName>
        <fullName evidence="3">Xylanase</fullName>
    </submittedName>
</protein>
<dbReference type="PANTHER" id="PTHR42767:SF1">
    <property type="entry name" value="ENDO-BETA-1,6-GALACTANASE-LIKE DOMAIN-CONTAINING PROTEIN"/>
    <property type="match status" value="1"/>
</dbReference>
<dbReference type="GO" id="GO:0004553">
    <property type="term" value="F:hydrolase activity, hydrolyzing O-glycosyl compounds"/>
    <property type="evidence" value="ECO:0007669"/>
    <property type="project" value="InterPro"/>
</dbReference>
<dbReference type="Gene3D" id="3.20.20.80">
    <property type="entry name" value="Glycosidases"/>
    <property type="match status" value="1"/>
</dbReference>
<evidence type="ECO:0000313" key="4">
    <source>
        <dbReference type="Proteomes" id="UP000189739"/>
    </source>
</evidence>
<keyword evidence="3" id="KW-0378">Hydrolase</keyword>
<dbReference type="GO" id="GO:0045493">
    <property type="term" value="P:xylan catabolic process"/>
    <property type="evidence" value="ECO:0007669"/>
    <property type="project" value="UniProtKB-KW"/>
</dbReference>
<dbReference type="PANTHER" id="PTHR42767">
    <property type="entry name" value="ENDO-BETA-1,6-GALACTANASE"/>
    <property type="match status" value="1"/>
</dbReference>
<dbReference type="Proteomes" id="UP000189739">
    <property type="component" value="Unassembled WGS sequence"/>
</dbReference>
<keyword evidence="4" id="KW-1185">Reference proteome</keyword>